<dbReference type="AlphaFoldDB" id="A0A6H5GM38"/>
<evidence type="ECO:0000313" key="2">
    <source>
        <dbReference type="Proteomes" id="UP000479000"/>
    </source>
</evidence>
<feature type="non-terminal residue" evidence="1">
    <location>
        <position position="71"/>
    </location>
</feature>
<protein>
    <submittedName>
        <fullName evidence="1">Uncharacterized protein</fullName>
    </submittedName>
</protein>
<gene>
    <name evidence="1" type="ORF">NTEN_LOCUS10554</name>
</gene>
<dbReference type="Proteomes" id="UP000479000">
    <property type="component" value="Unassembled WGS sequence"/>
</dbReference>
<sequence length="71" mass="8415">MKIWRKIINMRSAPTPYPNRNLMDRECRSWKCPQAEIARPHSRWLEIENIMIEMGEKTQTGLVIIDSTITD</sequence>
<name>A0A6H5GM38_9HEMI</name>
<reference evidence="1 2" key="1">
    <citation type="submission" date="2020-02" db="EMBL/GenBank/DDBJ databases">
        <authorList>
            <person name="Ferguson B K."/>
        </authorList>
    </citation>
    <scope>NUCLEOTIDE SEQUENCE [LARGE SCALE GENOMIC DNA]</scope>
</reference>
<dbReference type="EMBL" id="CADCXU010015870">
    <property type="protein sequence ID" value="CAB0005077.1"/>
    <property type="molecule type" value="Genomic_DNA"/>
</dbReference>
<evidence type="ECO:0000313" key="1">
    <source>
        <dbReference type="EMBL" id="CAB0005077.1"/>
    </source>
</evidence>
<keyword evidence="2" id="KW-1185">Reference proteome</keyword>
<proteinExistence type="predicted"/>
<accession>A0A6H5GM38</accession>
<organism evidence="1 2">
    <name type="scientific">Nesidiocoris tenuis</name>
    <dbReference type="NCBI Taxonomy" id="355587"/>
    <lineage>
        <taxon>Eukaryota</taxon>
        <taxon>Metazoa</taxon>
        <taxon>Ecdysozoa</taxon>
        <taxon>Arthropoda</taxon>
        <taxon>Hexapoda</taxon>
        <taxon>Insecta</taxon>
        <taxon>Pterygota</taxon>
        <taxon>Neoptera</taxon>
        <taxon>Paraneoptera</taxon>
        <taxon>Hemiptera</taxon>
        <taxon>Heteroptera</taxon>
        <taxon>Panheteroptera</taxon>
        <taxon>Cimicomorpha</taxon>
        <taxon>Miridae</taxon>
        <taxon>Dicyphina</taxon>
        <taxon>Nesidiocoris</taxon>
    </lineage>
</organism>